<feature type="compositionally biased region" description="Low complexity" evidence="1">
    <location>
        <begin position="238"/>
        <end position="251"/>
    </location>
</feature>
<evidence type="ECO:0000313" key="2">
    <source>
        <dbReference type="EMBL" id="NJQ14016.1"/>
    </source>
</evidence>
<organism evidence="2 3">
    <name type="scientific">Streptomyces bohaiensis</name>
    <dbReference type="NCBI Taxonomy" id="1431344"/>
    <lineage>
        <taxon>Bacteria</taxon>
        <taxon>Bacillati</taxon>
        <taxon>Actinomycetota</taxon>
        <taxon>Actinomycetes</taxon>
        <taxon>Kitasatosporales</taxon>
        <taxon>Streptomycetaceae</taxon>
        <taxon>Streptomyces</taxon>
    </lineage>
</organism>
<gene>
    <name evidence="2" type="ORF">HCN52_03425</name>
</gene>
<accession>A0ABX1C471</accession>
<feature type="region of interest" description="Disordered" evidence="1">
    <location>
        <begin position="1"/>
        <end position="25"/>
    </location>
</feature>
<evidence type="ECO:0000313" key="3">
    <source>
        <dbReference type="Proteomes" id="UP000727056"/>
    </source>
</evidence>
<evidence type="ECO:0000256" key="1">
    <source>
        <dbReference type="SAM" id="MobiDB-lite"/>
    </source>
</evidence>
<feature type="compositionally biased region" description="Basic and acidic residues" evidence="1">
    <location>
        <begin position="196"/>
        <end position="231"/>
    </location>
</feature>
<feature type="region of interest" description="Disordered" evidence="1">
    <location>
        <begin position="178"/>
        <end position="274"/>
    </location>
</feature>
<feature type="compositionally biased region" description="Low complexity" evidence="1">
    <location>
        <begin position="13"/>
        <end position="25"/>
    </location>
</feature>
<protein>
    <submittedName>
        <fullName evidence="2">Uncharacterized protein</fullName>
    </submittedName>
</protein>
<reference evidence="2 3" key="1">
    <citation type="submission" date="2020-03" db="EMBL/GenBank/DDBJ databases">
        <title>Draft genome of Streptomyces sp. ventii, isolated from the Axial Seamount in the Pacific Ocean, and resequencing of the two type strains Streptomyces lonarensis strain NCL 716 and Streptomyces bohaiensis strain 11A07.</title>
        <authorList>
            <person name="Loughran R.M."/>
            <person name="Pfannmuller K.M."/>
            <person name="Wasson B.J."/>
            <person name="Deadmond M.C."/>
            <person name="Paddock B.E."/>
            <person name="Koyack M.J."/>
            <person name="Gallegos D.A."/>
            <person name="Mitchell E.A."/>
            <person name="Ushijima B."/>
            <person name="Saw J.H."/>
            <person name="Mcphail K.L."/>
            <person name="Videau P."/>
        </authorList>
    </citation>
    <scope>NUCLEOTIDE SEQUENCE [LARGE SCALE GENOMIC DNA]</scope>
    <source>
        <strain evidence="2 3">11A07</strain>
    </source>
</reference>
<sequence>MSADQSPEEFGPDDGTPTPGVTPDVTLDVPVLNVEEIEIEAEDLRANVTLQAELLDLLKINVGAEASLGRLNVGVRGVEVQALLQVHLDNVASMIETALTTLAENPEIVAHLARTAESAAQSVSGAASEALPEVGRAAADTAGHASRAVESVGSGAADAVGGAAESVVDTAGELTEDDADSAGAAAQGSGDVPDGAAEHPSGRRGAERPPDGSPRKKKQRPDDGTDSGSERTKRRPTPRTGTGRPRRTSTSADERRSRRRDPAVGGRAVRRHPP</sequence>
<name>A0ABX1C471_9ACTN</name>
<dbReference type="Proteomes" id="UP000727056">
    <property type="component" value="Unassembled WGS sequence"/>
</dbReference>
<feature type="compositionally biased region" description="Basic and acidic residues" evidence="1">
    <location>
        <begin position="252"/>
        <end position="262"/>
    </location>
</feature>
<feature type="compositionally biased region" description="Low complexity" evidence="1">
    <location>
        <begin position="181"/>
        <end position="191"/>
    </location>
</feature>
<proteinExistence type="predicted"/>
<comment type="caution">
    <text evidence="2">The sequence shown here is derived from an EMBL/GenBank/DDBJ whole genome shotgun (WGS) entry which is preliminary data.</text>
</comment>
<dbReference type="RefSeq" id="WP_168086849.1">
    <property type="nucleotide sequence ID" value="NZ_BHZH01000075.1"/>
</dbReference>
<feature type="compositionally biased region" description="Acidic residues" evidence="1">
    <location>
        <begin position="1"/>
        <end position="12"/>
    </location>
</feature>
<dbReference type="EMBL" id="JAAVJC010000013">
    <property type="protein sequence ID" value="NJQ14016.1"/>
    <property type="molecule type" value="Genomic_DNA"/>
</dbReference>
<keyword evidence="3" id="KW-1185">Reference proteome</keyword>